<evidence type="ECO:0000256" key="6">
    <source>
        <dbReference type="ARBA" id="ARBA00020276"/>
    </source>
</evidence>
<organism evidence="15 16">
    <name type="scientific">Enhydrobacter aerosaccus</name>
    <dbReference type="NCBI Taxonomy" id="225324"/>
    <lineage>
        <taxon>Bacteria</taxon>
        <taxon>Pseudomonadati</taxon>
        <taxon>Pseudomonadota</taxon>
        <taxon>Alphaproteobacteria</taxon>
        <taxon>Hyphomicrobiales</taxon>
        <taxon>Enhydrobacter</taxon>
    </lineage>
</organism>
<keyword evidence="16" id="KW-1185">Reference proteome</keyword>
<dbReference type="STRING" id="225324.SAMN02745126_06328"/>
<feature type="domain" description="Biopterin-dependent aromatic amino acid hydroxylase family profile" evidence="14">
    <location>
        <begin position="1"/>
        <end position="250"/>
    </location>
</feature>
<dbReference type="InterPro" id="IPR036329">
    <property type="entry name" value="Aro-AA_hydroxylase_C_sf"/>
</dbReference>
<dbReference type="EC" id="1.14.16.1" evidence="5"/>
<dbReference type="InterPro" id="IPR018301">
    <property type="entry name" value="ArAA_hydroxylase_Fe/CU_BS"/>
</dbReference>
<evidence type="ECO:0000256" key="10">
    <source>
        <dbReference type="ARBA" id="ARBA00023033"/>
    </source>
</evidence>
<dbReference type="InterPro" id="IPR036951">
    <property type="entry name" value="ArAA_hydroxylase_sf"/>
</dbReference>
<evidence type="ECO:0000256" key="8">
    <source>
        <dbReference type="ARBA" id="ARBA00023002"/>
    </source>
</evidence>
<evidence type="ECO:0000256" key="12">
    <source>
        <dbReference type="ARBA" id="ARBA00029922"/>
    </source>
</evidence>
<dbReference type="PROSITE" id="PS51410">
    <property type="entry name" value="BH4_AAA_HYDROXYL_2"/>
    <property type="match status" value="1"/>
</dbReference>
<dbReference type="AlphaFoldDB" id="A0A1T4TIB4"/>
<dbReference type="NCBIfam" id="TIGR01267">
    <property type="entry name" value="Phe4hydrox_mono"/>
    <property type="match status" value="1"/>
</dbReference>
<feature type="binding site" evidence="13">
    <location>
        <position position="136"/>
    </location>
    <ligand>
        <name>Fe cation</name>
        <dbReference type="ChEBI" id="CHEBI:24875"/>
    </ligand>
</feature>
<dbReference type="EMBL" id="FUWJ01000018">
    <property type="protein sequence ID" value="SKA40154.1"/>
    <property type="molecule type" value="Genomic_DNA"/>
</dbReference>
<feature type="binding site" evidence="13">
    <location>
        <position position="131"/>
    </location>
    <ligand>
        <name>Fe cation</name>
        <dbReference type="ChEBI" id="CHEBI:24875"/>
    </ligand>
</feature>
<feature type="binding site" evidence="13">
    <location>
        <position position="175"/>
    </location>
    <ligand>
        <name>Fe cation</name>
        <dbReference type="ChEBI" id="CHEBI:24875"/>
    </ligand>
</feature>
<comment type="pathway">
    <text evidence="3">Amino-acid degradation; L-phenylalanine degradation; acetoacetate and fumarate from L-phenylalanine: step 1/6.</text>
</comment>
<dbReference type="NCBIfam" id="NF008877">
    <property type="entry name" value="PRK11913.1-2"/>
    <property type="match status" value="1"/>
</dbReference>
<dbReference type="InterPro" id="IPR001273">
    <property type="entry name" value="ArAA_hydroxylase"/>
</dbReference>
<dbReference type="GO" id="GO:0006559">
    <property type="term" value="P:L-phenylalanine catabolic process"/>
    <property type="evidence" value="ECO:0007669"/>
    <property type="project" value="UniProtKB-UniPathway"/>
</dbReference>
<keyword evidence="8" id="KW-0560">Oxidoreductase</keyword>
<evidence type="ECO:0000256" key="2">
    <source>
        <dbReference type="ARBA" id="ARBA00001954"/>
    </source>
</evidence>
<comment type="catalytic activity">
    <reaction evidence="1">
        <text>(6R)-L-erythro-5,6,7,8-tetrahydrobiopterin + L-phenylalanine + O2 = (4aS,6R)-4a-hydroxy-L-erythro-5,6,7,8-tetrahydrobiopterin + L-tyrosine</text>
        <dbReference type="Rhea" id="RHEA:20273"/>
        <dbReference type="ChEBI" id="CHEBI:15379"/>
        <dbReference type="ChEBI" id="CHEBI:15642"/>
        <dbReference type="ChEBI" id="CHEBI:58095"/>
        <dbReference type="ChEBI" id="CHEBI:58315"/>
        <dbReference type="ChEBI" id="CHEBI:59560"/>
        <dbReference type="EC" id="1.14.16.1"/>
    </reaction>
</comment>
<gene>
    <name evidence="15" type="ORF">SAMN02745126_06328</name>
</gene>
<evidence type="ECO:0000259" key="14">
    <source>
        <dbReference type="PROSITE" id="PS51410"/>
    </source>
</evidence>
<keyword evidence="10" id="KW-0503">Monooxygenase</keyword>
<dbReference type="GO" id="GO:0004505">
    <property type="term" value="F:phenylalanine 4-monooxygenase activity"/>
    <property type="evidence" value="ECO:0007669"/>
    <property type="project" value="UniProtKB-EC"/>
</dbReference>
<sequence length="250" mass="28576">MDSFETLTNLRGDYAVMASDWTVAQDPARYPAEDQAVWRVLADRQTALAERHACREFVEGLRTLGIGNAIPDFETVSDRLEPLTGWRIVGVPGLIPDAAFYGHLANRRFPVTVWIRKRSEIDYLVEPDLFHDFFGHVPLLSNPVFADYMQLYGQRGIDAGPRIDQLARLYWYTVEFGLIRTPAGLKIYGAGILSSASEVRHATEDADVERLPFEARQVMRRPYEIDKLQNTYFVLDDFRQLFEAASTRLD</sequence>
<keyword evidence="11" id="KW-0585">Phenylalanine catabolism</keyword>
<dbReference type="PANTHER" id="PTHR11473">
    <property type="entry name" value="AROMATIC AMINO ACID HYDROXYLASE"/>
    <property type="match status" value="1"/>
</dbReference>
<evidence type="ECO:0000256" key="3">
    <source>
        <dbReference type="ARBA" id="ARBA00005088"/>
    </source>
</evidence>
<keyword evidence="7 13" id="KW-0479">Metal-binding</keyword>
<dbReference type="InterPro" id="IPR019774">
    <property type="entry name" value="Aromatic-AA_hydroxylase_C"/>
</dbReference>
<evidence type="ECO:0000256" key="5">
    <source>
        <dbReference type="ARBA" id="ARBA00011995"/>
    </source>
</evidence>
<dbReference type="UniPathway" id="UPA00139">
    <property type="reaction ID" value="UER00337"/>
</dbReference>
<comment type="similarity">
    <text evidence="4">Belongs to the biopterin-dependent aromatic amino acid hydroxylase family.</text>
</comment>
<comment type="cofactor">
    <cofactor evidence="2 13">
        <name>Fe(2+)</name>
        <dbReference type="ChEBI" id="CHEBI:29033"/>
    </cofactor>
</comment>
<dbReference type="PANTHER" id="PTHR11473:SF24">
    <property type="entry name" value="PHENYLALANINE-4-HYDROXYLASE"/>
    <property type="match status" value="1"/>
</dbReference>
<dbReference type="CDD" id="cd03348">
    <property type="entry name" value="pro_PheOH"/>
    <property type="match status" value="1"/>
</dbReference>
<proteinExistence type="inferred from homology"/>
<dbReference type="GO" id="GO:0005506">
    <property type="term" value="F:iron ion binding"/>
    <property type="evidence" value="ECO:0007669"/>
    <property type="project" value="InterPro"/>
</dbReference>
<evidence type="ECO:0000256" key="1">
    <source>
        <dbReference type="ARBA" id="ARBA00001060"/>
    </source>
</evidence>
<evidence type="ECO:0000256" key="9">
    <source>
        <dbReference type="ARBA" id="ARBA00023004"/>
    </source>
</evidence>
<dbReference type="Pfam" id="PF00351">
    <property type="entry name" value="Biopterin_H"/>
    <property type="match status" value="1"/>
</dbReference>
<accession>A0A1T4TIB4</accession>
<dbReference type="Gene3D" id="1.10.800.10">
    <property type="entry name" value="Aromatic amino acid hydroxylase"/>
    <property type="match status" value="1"/>
</dbReference>
<name>A0A1T4TIB4_9HYPH</name>
<dbReference type="PRINTS" id="PR00372">
    <property type="entry name" value="FYWHYDRXLASE"/>
</dbReference>
<dbReference type="SUPFAM" id="SSF56534">
    <property type="entry name" value="Aromatic aminoacid monoxygenases, catalytic and oligomerization domains"/>
    <property type="match status" value="1"/>
</dbReference>
<dbReference type="InterPro" id="IPR005960">
    <property type="entry name" value="Phe-4-hydroxylase_mono"/>
</dbReference>
<reference evidence="16" key="1">
    <citation type="submission" date="2017-02" db="EMBL/GenBank/DDBJ databases">
        <authorList>
            <person name="Varghese N."/>
            <person name="Submissions S."/>
        </authorList>
    </citation>
    <scope>NUCLEOTIDE SEQUENCE [LARGE SCALE GENOMIC DNA]</scope>
    <source>
        <strain evidence="16">ATCC 27094</strain>
    </source>
</reference>
<evidence type="ECO:0000256" key="11">
    <source>
        <dbReference type="ARBA" id="ARBA00023232"/>
    </source>
</evidence>
<dbReference type="Proteomes" id="UP000190092">
    <property type="component" value="Unassembled WGS sequence"/>
</dbReference>
<evidence type="ECO:0000313" key="15">
    <source>
        <dbReference type="EMBL" id="SKA40154.1"/>
    </source>
</evidence>
<evidence type="ECO:0000256" key="7">
    <source>
        <dbReference type="ARBA" id="ARBA00022723"/>
    </source>
</evidence>
<protein>
    <recommendedName>
        <fullName evidence="6">Phenylalanine-4-hydroxylase</fullName>
        <ecNumber evidence="5">1.14.16.1</ecNumber>
    </recommendedName>
    <alternativeName>
        <fullName evidence="12">Phe-4-monooxygenase</fullName>
    </alternativeName>
</protein>
<keyword evidence="9 13" id="KW-0408">Iron</keyword>
<evidence type="ECO:0000256" key="13">
    <source>
        <dbReference type="PIRSR" id="PIRSR601273-2"/>
    </source>
</evidence>
<evidence type="ECO:0000313" key="16">
    <source>
        <dbReference type="Proteomes" id="UP000190092"/>
    </source>
</evidence>
<dbReference type="PROSITE" id="PS00367">
    <property type="entry name" value="BH4_AAA_HYDROXYL_1"/>
    <property type="match status" value="1"/>
</dbReference>
<evidence type="ECO:0000256" key="4">
    <source>
        <dbReference type="ARBA" id="ARBA00009712"/>
    </source>
</evidence>